<evidence type="ECO:0000313" key="9">
    <source>
        <dbReference type="Proteomes" id="UP001499974"/>
    </source>
</evidence>
<dbReference type="Gene3D" id="3.40.50.200">
    <property type="entry name" value="Peptidase S8/S53 domain"/>
    <property type="match status" value="1"/>
</dbReference>
<dbReference type="PRINTS" id="PR00723">
    <property type="entry name" value="SUBTILISIN"/>
</dbReference>
<dbReference type="InterPro" id="IPR050131">
    <property type="entry name" value="Peptidase_S8_subtilisin-like"/>
</dbReference>
<dbReference type="InterPro" id="IPR015500">
    <property type="entry name" value="Peptidase_S8_subtilisin-rel"/>
</dbReference>
<dbReference type="PANTHER" id="PTHR43806">
    <property type="entry name" value="PEPTIDASE S8"/>
    <property type="match status" value="1"/>
</dbReference>
<dbReference type="Proteomes" id="UP001499974">
    <property type="component" value="Unassembled WGS sequence"/>
</dbReference>
<dbReference type="PANTHER" id="PTHR43806:SF11">
    <property type="entry name" value="CEREVISIN-RELATED"/>
    <property type="match status" value="1"/>
</dbReference>
<name>A0ABP8WW35_9ACTN</name>
<evidence type="ECO:0000259" key="7">
    <source>
        <dbReference type="Pfam" id="PF00082"/>
    </source>
</evidence>
<comment type="caution">
    <text evidence="8">The sequence shown here is derived from an EMBL/GenBank/DDBJ whole genome shotgun (WGS) entry which is preliminary data.</text>
</comment>
<dbReference type="InterPro" id="IPR023828">
    <property type="entry name" value="Peptidase_S8_Ser-AS"/>
</dbReference>
<evidence type="ECO:0000256" key="2">
    <source>
        <dbReference type="ARBA" id="ARBA00022670"/>
    </source>
</evidence>
<reference evidence="9" key="1">
    <citation type="journal article" date="2019" name="Int. J. Syst. Evol. Microbiol.">
        <title>The Global Catalogue of Microorganisms (GCM) 10K type strain sequencing project: providing services to taxonomists for standard genome sequencing and annotation.</title>
        <authorList>
            <consortium name="The Broad Institute Genomics Platform"/>
            <consortium name="The Broad Institute Genome Sequencing Center for Infectious Disease"/>
            <person name="Wu L."/>
            <person name="Ma J."/>
        </authorList>
    </citation>
    <scope>NUCLEOTIDE SEQUENCE [LARGE SCALE GENOMIC DNA]</scope>
    <source>
        <strain evidence="9">JCM 18531</strain>
    </source>
</reference>
<feature type="active site" description="Charge relay system" evidence="5">
    <location>
        <position position="112"/>
    </location>
</feature>
<keyword evidence="3 5" id="KW-0378">Hydrolase</keyword>
<feature type="domain" description="Peptidase S8/S53" evidence="7">
    <location>
        <begin position="61"/>
        <end position="346"/>
    </location>
</feature>
<evidence type="ECO:0000256" key="1">
    <source>
        <dbReference type="ARBA" id="ARBA00011073"/>
    </source>
</evidence>
<dbReference type="SUPFAM" id="SSF52743">
    <property type="entry name" value="Subtilisin-like"/>
    <property type="match status" value="1"/>
</dbReference>
<comment type="similarity">
    <text evidence="1 5">Belongs to the peptidase S8 family.</text>
</comment>
<dbReference type="PROSITE" id="PS51892">
    <property type="entry name" value="SUBTILASE"/>
    <property type="match status" value="1"/>
</dbReference>
<dbReference type="InterPro" id="IPR000209">
    <property type="entry name" value="Peptidase_S8/S53_dom"/>
</dbReference>
<keyword evidence="4 5" id="KW-0720">Serine protease</keyword>
<evidence type="ECO:0000256" key="3">
    <source>
        <dbReference type="ARBA" id="ARBA00022801"/>
    </source>
</evidence>
<organism evidence="8 9">
    <name type="scientific">Nocardioides conyzicola</name>
    <dbReference type="NCBI Taxonomy" id="1651781"/>
    <lineage>
        <taxon>Bacteria</taxon>
        <taxon>Bacillati</taxon>
        <taxon>Actinomycetota</taxon>
        <taxon>Actinomycetes</taxon>
        <taxon>Propionibacteriales</taxon>
        <taxon>Nocardioidaceae</taxon>
        <taxon>Nocardioides</taxon>
    </lineage>
</organism>
<feature type="region of interest" description="Disordered" evidence="6">
    <location>
        <begin position="1"/>
        <end position="31"/>
    </location>
</feature>
<gene>
    <name evidence="8" type="ORF">GCM10023349_10110</name>
</gene>
<keyword evidence="9" id="KW-1185">Reference proteome</keyword>
<feature type="active site" description="Charge relay system" evidence="5">
    <location>
        <position position="70"/>
    </location>
</feature>
<accession>A0ABP8WW35</accession>
<dbReference type="EMBL" id="BAABKM010000002">
    <property type="protein sequence ID" value="GAA4696529.1"/>
    <property type="molecule type" value="Genomic_DNA"/>
</dbReference>
<evidence type="ECO:0000256" key="4">
    <source>
        <dbReference type="ARBA" id="ARBA00022825"/>
    </source>
</evidence>
<evidence type="ECO:0000256" key="5">
    <source>
        <dbReference type="PROSITE-ProRule" id="PRU01240"/>
    </source>
</evidence>
<keyword evidence="2 5" id="KW-0645">Protease</keyword>
<sequence length="362" mass="36134">MLTATSGAGTGAVARPLVPDDPGRSGSAGGWAELQWNFAGPYGVDAPDAWGNLVAAGAPGGQGVTVAVLDTGVAYPGGDESEPGSPDLDPDLLVPGYDFVGDDDDPFDRNGHGTHVASTIAERTGNGVGLTGLAYGVRLMPVRVLDNYGEGEPGAIARGVRYAVDHGAQVINLSLNFVSDPRPASVHDLADALAEAHDRGTLVVVGAGNRGEDSVAYPASAPDVLAVGATTDSGCLASYSDYGEGLDLVAPGGGGDAHADDPHCGLGRIGARVFQVTRAAAPYVGFDLAGYQGTSMAAPHVAATAALVIASGVLGEHPSPDAVADRLRATARDLGAPGPDPLYGWGLVNAAAATAPGAPHRP</sequence>
<dbReference type="Pfam" id="PF00082">
    <property type="entry name" value="Peptidase_S8"/>
    <property type="match status" value="1"/>
</dbReference>
<evidence type="ECO:0000256" key="6">
    <source>
        <dbReference type="SAM" id="MobiDB-lite"/>
    </source>
</evidence>
<evidence type="ECO:0000313" key="8">
    <source>
        <dbReference type="EMBL" id="GAA4696529.1"/>
    </source>
</evidence>
<feature type="active site" description="Charge relay system" evidence="5">
    <location>
        <position position="295"/>
    </location>
</feature>
<dbReference type="InterPro" id="IPR036852">
    <property type="entry name" value="Peptidase_S8/S53_dom_sf"/>
</dbReference>
<protein>
    <recommendedName>
        <fullName evidence="7">Peptidase S8/S53 domain-containing protein</fullName>
    </recommendedName>
</protein>
<dbReference type="PROSITE" id="PS00138">
    <property type="entry name" value="SUBTILASE_SER"/>
    <property type="match status" value="1"/>
</dbReference>
<proteinExistence type="inferred from homology"/>